<dbReference type="PANTHER" id="PTHR12526:SF622">
    <property type="entry name" value="GLYCOSYLTRANSFERASE (GROUP I)"/>
    <property type="match status" value="1"/>
</dbReference>
<dbReference type="GO" id="GO:0016757">
    <property type="term" value="F:glycosyltransferase activity"/>
    <property type="evidence" value="ECO:0007669"/>
    <property type="project" value="UniProtKB-ARBA"/>
</dbReference>
<feature type="domain" description="Glycosyltransferase subfamily 4-like N-terminal" evidence="2">
    <location>
        <begin position="85"/>
        <end position="233"/>
    </location>
</feature>
<gene>
    <name evidence="3" type="ORF">PJIAN_3541</name>
</gene>
<dbReference type="AlphaFoldDB" id="A0A161LEQ9"/>
<feature type="domain" description="Glycosyl transferase family 1" evidence="1">
    <location>
        <begin position="244"/>
        <end position="395"/>
    </location>
</feature>
<name>A0A161LEQ9_9BACT</name>
<evidence type="ECO:0000313" key="4">
    <source>
        <dbReference type="Proteomes" id="UP000076586"/>
    </source>
</evidence>
<protein>
    <submittedName>
        <fullName evidence="3">Glycosyltransferase</fullName>
    </submittedName>
</protein>
<dbReference type="EMBL" id="BDCR01000003">
    <property type="protein sequence ID" value="GAT63225.1"/>
    <property type="molecule type" value="Genomic_DNA"/>
</dbReference>
<dbReference type="CDD" id="cd03794">
    <property type="entry name" value="GT4_WbuB-like"/>
    <property type="match status" value="1"/>
</dbReference>
<accession>A0A161LEQ9</accession>
<dbReference type="RefSeq" id="WP_068704202.1">
    <property type="nucleotide sequence ID" value="NZ_BDCR01000003.1"/>
</dbReference>
<evidence type="ECO:0000259" key="1">
    <source>
        <dbReference type="Pfam" id="PF00534"/>
    </source>
</evidence>
<dbReference type="Gene3D" id="3.40.50.2000">
    <property type="entry name" value="Glycogen Phosphorylase B"/>
    <property type="match status" value="2"/>
</dbReference>
<dbReference type="STRING" id="681398.PJIAN_3541"/>
<dbReference type="Pfam" id="PF00534">
    <property type="entry name" value="Glycos_transf_1"/>
    <property type="match status" value="1"/>
</dbReference>
<dbReference type="SUPFAM" id="SSF53756">
    <property type="entry name" value="UDP-Glycosyltransferase/glycogen phosphorylase"/>
    <property type="match status" value="1"/>
</dbReference>
<evidence type="ECO:0000259" key="2">
    <source>
        <dbReference type="Pfam" id="PF13439"/>
    </source>
</evidence>
<dbReference type="OrthoDB" id="9794575at2"/>
<sequence>MRKVLIITYYWPPSGGSGVQRWLKFAKYLPQYGWQPVIYTPENPDFAIEDQSLLQDVSSDTEVLKTKIWEPYEIYKALTGNKGKKVNVAYAAGGKKGGAIHKLALALRGNLLIPDPRCFWINPSVKYLSEYLSNNPVDAIISTGPPHSMHIIALKLHRKTNIPWIADFRDPWTNIDFYKELNLTWLADKLHHRREQQVISEADCVVSVTPTWCSEFEAKGPKKIALVHNGYDEADVAGQDVAVDEEFSLVHIGSVNAARNPKVLWKALSELLPENKELASKIKIKLVGNIEAVVFEDIEKYQLGDYVEKVGYLSHKDAVAFQQKAQMLLLLINNTPNANGILTGKLYEYMASGRPTLAIGPSGSDIAKVLNQTGSGVIVDFDDVEGMKKMLLDLFAKYQTGTLTSSASGYEQYSRRAQCGVMAGLLDDITK</sequence>
<keyword evidence="3" id="KW-0808">Transferase</keyword>
<organism evidence="3 4">
    <name type="scientific">Paludibacter jiangxiensis</name>
    <dbReference type="NCBI Taxonomy" id="681398"/>
    <lineage>
        <taxon>Bacteria</taxon>
        <taxon>Pseudomonadati</taxon>
        <taxon>Bacteroidota</taxon>
        <taxon>Bacteroidia</taxon>
        <taxon>Bacteroidales</taxon>
        <taxon>Paludibacteraceae</taxon>
        <taxon>Paludibacter</taxon>
    </lineage>
</organism>
<keyword evidence="4" id="KW-1185">Reference proteome</keyword>
<reference evidence="4" key="1">
    <citation type="submission" date="2016-04" db="EMBL/GenBank/DDBJ databases">
        <title>Draft genome sequence of Paludibacter jiangxiensis strain NM7.</title>
        <authorList>
            <person name="Qiu Y."/>
            <person name="Matsuura N."/>
            <person name="Ohashi A."/>
            <person name="Tourlousse M.D."/>
            <person name="Sekiguchi Y."/>
        </authorList>
    </citation>
    <scope>NUCLEOTIDE SEQUENCE [LARGE SCALE GENOMIC DNA]</scope>
    <source>
        <strain evidence="4">NM7</strain>
    </source>
</reference>
<proteinExistence type="predicted"/>
<dbReference type="InterPro" id="IPR028098">
    <property type="entry name" value="Glyco_trans_4-like_N"/>
</dbReference>
<dbReference type="Pfam" id="PF13439">
    <property type="entry name" value="Glyco_transf_4"/>
    <property type="match status" value="1"/>
</dbReference>
<dbReference type="InterPro" id="IPR001296">
    <property type="entry name" value="Glyco_trans_1"/>
</dbReference>
<comment type="caution">
    <text evidence="3">The sequence shown here is derived from an EMBL/GenBank/DDBJ whole genome shotgun (WGS) entry which is preliminary data.</text>
</comment>
<reference evidence="4" key="2">
    <citation type="journal article" date="2017" name="Genome Announc.">
        <title>Draft genome sequence of Paludibacter jiangxiensis NM7(T), a propionate-producing fermentative bacterium.</title>
        <authorList>
            <person name="Qiu Y.-L."/>
            <person name="Tourlousse D.M."/>
            <person name="Matsuura N."/>
            <person name="Ohashi A."/>
            <person name="Sekiguchi Y."/>
        </authorList>
    </citation>
    <scope>NUCLEOTIDE SEQUENCE [LARGE SCALE GENOMIC DNA]</scope>
    <source>
        <strain evidence="4">NM7</strain>
    </source>
</reference>
<evidence type="ECO:0000313" key="3">
    <source>
        <dbReference type="EMBL" id="GAT63225.1"/>
    </source>
</evidence>
<dbReference type="PANTHER" id="PTHR12526">
    <property type="entry name" value="GLYCOSYLTRANSFERASE"/>
    <property type="match status" value="1"/>
</dbReference>
<dbReference type="Proteomes" id="UP000076586">
    <property type="component" value="Unassembled WGS sequence"/>
</dbReference>